<dbReference type="Pfam" id="PF08352">
    <property type="entry name" value="oligo_HPY"/>
    <property type="match status" value="1"/>
</dbReference>
<feature type="region of interest" description="Disordered" evidence="5">
    <location>
        <begin position="1"/>
        <end position="29"/>
    </location>
</feature>
<name>A0A4R1NFS3_9GAMM</name>
<comment type="similarity">
    <text evidence="1">Belongs to the ABC transporter superfamily.</text>
</comment>
<evidence type="ECO:0000256" key="1">
    <source>
        <dbReference type="ARBA" id="ARBA00005417"/>
    </source>
</evidence>
<dbReference type="OrthoDB" id="9784450at2"/>
<evidence type="ECO:0000256" key="4">
    <source>
        <dbReference type="ARBA" id="ARBA00022840"/>
    </source>
</evidence>
<evidence type="ECO:0000259" key="6">
    <source>
        <dbReference type="PROSITE" id="PS50893"/>
    </source>
</evidence>
<dbReference type="InterPro" id="IPR050319">
    <property type="entry name" value="ABC_transp_ATP-bind"/>
</dbReference>
<keyword evidence="3" id="KW-0547">Nucleotide-binding</keyword>
<keyword evidence="2" id="KW-0813">Transport</keyword>
<dbReference type="EMBL" id="SJOI01000001">
    <property type="protein sequence ID" value="TCL06333.1"/>
    <property type="molecule type" value="Genomic_DNA"/>
</dbReference>
<dbReference type="Proteomes" id="UP000294555">
    <property type="component" value="Unassembled WGS sequence"/>
</dbReference>
<dbReference type="GO" id="GO:0015833">
    <property type="term" value="P:peptide transport"/>
    <property type="evidence" value="ECO:0007669"/>
    <property type="project" value="InterPro"/>
</dbReference>
<dbReference type="PANTHER" id="PTHR43776:SF7">
    <property type="entry name" value="D,D-DIPEPTIDE TRANSPORT ATP-BINDING PROTEIN DDPF-RELATED"/>
    <property type="match status" value="1"/>
</dbReference>
<dbReference type="InterPro" id="IPR017871">
    <property type="entry name" value="ABC_transporter-like_CS"/>
</dbReference>
<evidence type="ECO:0000256" key="5">
    <source>
        <dbReference type="SAM" id="MobiDB-lite"/>
    </source>
</evidence>
<protein>
    <submittedName>
        <fullName evidence="7">Peptide/nickel transport system ATP-binding protein</fullName>
    </submittedName>
</protein>
<dbReference type="InterPro" id="IPR013563">
    <property type="entry name" value="Oligopep_ABC_C"/>
</dbReference>
<dbReference type="PANTHER" id="PTHR43776">
    <property type="entry name" value="TRANSPORT ATP-BINDING PROTEIN"/>
    <property type="match status" value="1"/>
</dbReference>
<dbReference type="Pfam" id="PF00005">
    <property type="entry name" value="ABC_tran"/>
    <property type="match status" value="1"/>
</dbReference>
<comment type="caution">
    <text evidence="7">The sequence shown here is derived from an EMBL/GenBank/DDBJ whole genome shotgun (WGS) entry which is preliminary data.</text>
</comment>
<evidence type="ECO:0000256" key="3">
    <source>
        <dbReference type="ARBA" id="ARBA00022741"/>
    </source>
</evidence>
<dbReference type="GO" id="GO:0016887">
    <property type="term" value="F:ATP hydrolysis activity"/>
    <property type="evidence" value="ECO:0007669"/>
    <property type="project" value="InterPro"/>
</dbReference>
<evidence type="ECO:0000313" key="8">
    <source>
        <dbReference type="Proteomes" id="UP000294555"/>
    </source>
</evidence>
<dbReference type="SMART" id="SM00382">
    <property type="entry name" value="AAA"/>
    <property type="match status" value="1"/>
</dbReference>
<dbReference type="FunFam" id="3.40.50.300:FF:000016">
    <property type="entry name" value="Oligopeptide ABC transporter ATP-binding component"/>
    <property type="match status" value="1"/>
</dbReference>
<evidence type="ECO:0000313" key="7">
    <source>
        <dbReference type="EMBL" id="TCL06333.1"/>
    </source>
</evidence>
<dbReference type="SUPFAM" id="SSF52540">
    <property type="entry name" value="P-loop containing nucleoside triphosphate hydrolases"/>
    <property type="match status" value="1"/>
</dbReference>
<dbReference type="GO" id="GO:0055085">
    <property type="term" value="P:transmembrane transport"/>
    <property type="evidence" value="ECO:0007669"/>
    <property type="project" value="UniProtKB-ARBA"/>
</dbReference>
<sequence>MNHAPPPATATERRATSHAPSPPARPPLLQVEGLSKEYPVNSPWFGRRGVFTAVGGVSFSLAKGETLGLVGESGSGKSTVARCLMQLERPTGGRVLLEGQDLAQLGQSELRPLRRVMQIIFQDPYSALNPRMTAGRFVADPIIIHEGRQPRQALEQRVEALFAKVGLDNSHIHRYPHEFSGGQRQRICIARALALSPRLIVADEPITALDVSIQAQIINLLQQLQDEQGLSYLFISHDLGMVRHICHRVAVMLRGMIVETGSVEDIFNDPRHLYTQALLSATLEADPALERSKKRTFYSPTPAGRLTAGYMREVSPGHFVREEL</sequence>
<dbReference type="AlphaFoldDB" id="A0A4R1NFS3"/>
<dbReference type="RefSeq" id="WP_132925657.1">
    <property type="nucleotide sequence ID" value="NZ_SJOI01000001.1"/>
</dbReference>
<feature type="domain" description="ABC transporter" evidence="6">
    <location>
        <begin position="29"/>
        <end position="279"/>
    </location>
</feature>
<reference evidence="7 8" key="1">
    <citation type="submission" date="2019-02" db="EMBL/GenBank/DDBJ databases">
        <title>Investigation of anaerobic lignin degradation for improved lignocellulosic biofuels.</title>
        <authorList>
            <person name="Deangelis K."/>
        </authorList>
    </citation>
    <scope>NUCLEOTIDE SEQUENCE [LARGE SCALE GENOMIC DNA]</scope>
    <source>
        <strain evidence="7 8">159R</strain>
    </source>
</reference>
<dbReference type="Gene3D" id="3.40.50.300">
    <property type="entry name" value="P-loop containing nucleotide triphosphate hydrolases"/>
    <property type="match status" value="1"/>
</dbReference>
<keyword evidence="4 7" id="KW-0067">ATP-binding</keyword>
<dbReference type="CDD" id="cd03257">
    <property type="entry name" value="ABC_NikE_OppD_transporters"/>
    <property type="match status" value="1"/>
</dbReference>
<proteinExistence type="inferred from homology"/>
<gene>
    <name evidence="7" type="ORF">EZJ58_4584</name>
</gene>
<dbReference type="GO" id="GO:0005524">
    <property type="term" value="F:ATP binding"/>
    <property type="evidence" value="ECO:0007669"/>
    <property type="project" value="UniProtKB-KW"/>
</dbReference>
<dbReference type="InterPro" id="IPR003439">
    <property type="entry name" value="ABC_transporter-like_ATP-bd"/>
</dbReference>
<dbReference type="PROSITE" id="PS00211">
    <property type="entry name" value="ABC_TRANSPORTER_1"/>
    <property type="match status" value="1"/>
</dbReference>
<evidence type="ECO:0000256" key="2">
    <source>
        <dbReference type="ARBA" id="ARBA00022448"/>
    </source>
</evidence>
<dbReference type="PROSITE" id="PS50893">
    <property type="entry name" value="ABC_TRANSPORTER_2"/>
    <property type="match status" value="1"/>
</dbReference>
<accession>A0A4R1NFS3</accession>
<organism evidence="7 8">
    <name type="scientific">Sodalis ligni</name>
    <dbReference type="NCBI Taxonomy" id="2697027"/>
    <lineage>
        <taxon>Bacteria</taxon>
        <taxon>Pseudomonadati</taxon>
        <taxon>Pseudomonadota</taxon>
        <taxon>Gammaproteobacteria</taxon>
        <taxon>Enterobacterales</taxon>
        <taxon>Bruguierivoracaceae</taxon>
        <taxon>Sodalis</taxon>
    </lineage>
</organism>
<dbReference type="InterPro" id="IPR027417">
    <property type="entry name" value="P-loop_NTPase"/>
</dbReference>
<keyword evidence="8" id="KW-1185">Reference proteome</keyword>
<dbReference type="InterPro" id="IPR003593">
    <property type="entry name" value="AAA+_ATPase"/>
</dbReference>